<feature type="transmembrane region" description="Helical" evidence="3">
    <location>
        <begin position="301"/>
        <end position="322"/>
    </location>
</feature>
<dbReference type="PANTHER" id="PTHR11328">
    <property type="entry name" value="MAJOR FACILITATOR SUPERFAMILY DOMAIN-CONTAINING PROTEIN"/>
    <property type="match status" value="1"/>
</dbReference>
<feature type="region of interest" description="Disordered" evidence="2">
    <location>
        <begin position="1"/>
        <end position="22"/>
    </location>
</feature>
<dbReference type="Proteomes" id="UP000285092">
    <property type="component" value="Unassembled WGS sequence"/>
</dbReference>
<organism evidence="4 5">
    <name type="scientific">Pelagerythrobacter aerophilus</name>
    <dbReference type="NCBI Taxonomy" id="2306995"/>
    <lineage>
        <taxon>Bacteria</taxon>
        <taxon>Pseudomonadati</taxon>
        <taxon>Pseudomonadota</taxon>
        <taxon>Alphaproteobacteria</taxon>
        <taxon>Sphingomonadales</taxon>
        <taxon>Erythrobacteraceae</taxon>
        <taxon>Pelagerythrobacter</taxon>
    </lineage>
</organism>
<gene>
    <name evidence="4" type="ORF">D2V04_09855</name>
</gene>
<keyword evidence="3" id="KW-1133">Transmembrane helix</keyword>
<feature type="transmembrane region" description="Helical" evidence="3">
    <location>
        <begin position="59"/>
        <end position="80"/>
    </location>
</feature>
<protein>
    <submittedName>
        <fullName evidence="4">MFS transporter</fullName>
    </submittedName>
</protein>
<keyword evidence="3" id="KW-0472">Membrane</keyword>
<dbReference type="EMBL" id="QXFK01000016">
    <property type="protein sequence ID" value="RIV78166.1"/>
    <property type="molecule type" value="Genomic_DNA"/>
</dbReference>
<evidence type="ECO:0000256" key="2">
    <source>
        <dbReference type="SAM" id="MobiDB-lite"/>
    </source>
</evidence>
<reference evidence="4 5" key="1">
    <citation type="submission" date="2018-08" db="EMBL/GenBank/DDBJ databases">
        <title>Altererythrobacter sp.Ery1 and Ery12, the genome sequencing of novel strains in genus Alterythrobacter.</title>
        <authorList>
            <person name="Cheng H."/>
            <person name="Wu Y.-H."/>
            <person name="Fang C."/>
            <person name="Xu X.-W."/>
        </authorList>
    </citation>
    <scope>NUCLEOTIDE SEQUENCE [LARGE SCALE GENOMIC DNA]</scope>
    <source>
        <strain evidence="4 5">Ery1</strain>
    </source>
</reference>
<dbReference type="Gene3D" id="1.20.1250.20">
    <property type="entry name" value="MFS general substrate transporter like domains"/>
    <property type="match status" value="2"/>
</dbReference>
<feature type="transmembrane region" description="Helical" evidence="3">
    <location>
        <begin position="101"/>
        <end position="118"/>
    </location>
</feature>
<comment type="similarity">
    <text evidence="1">Belongs to the sodium:galactoside symporter (TC 2.A.2) family.</text>
</comment>
<keyword evidence="5" id="KW-1185">Reference proteome</keyword>
<dbReference type="GO" id="GO:0005886">
    <property type="term" value="C:plasma membrane"/>
    <property type="evidence" value="ECO:0007669"/>
    <property type="project" value="TreeGrafter"/>
</dbReference>
<dbReference type="InterPro" id="IPR036259">
    <property type="entry name" value="MFS_trans_sf"/>
</dbReference>
<keyword evidence="3" id="KW-0812">Transmembrane</keyword>
<feature type="transmembrane region" description="Helical" evidence="3">
    <location>
        <begin position="207"/>
        <end position="228"/>
    </location>
</feature>
<feature type="transmembrane region" description="Helical" evidence="3">
    <location>
        <begin position="418"/>
        <end position="436"/>
    </location>
</feature>
<feature type="transmembrane region" description="Helical" evidence="3">
    <location>
        <begin position="32"/>
        <end position="53"/>
    </location>
</feature>
<dbReference type="SUPFAM" id="SSF103473">
    <property type="entry name" value="MFS general substrate transporter"/>
    <property type="match status" value="1"/>
</dbReference>
<accession>A0A418NHT7</accession>
<dbReference type="OrthoDB" id="9764596at2"/>
<name>A0A418NHT7_9SPHN</name>
<evidence type="ECO:0000313" key="4">
    <source>
        <dbReference type="EMBL" id="RIV78166.1"/>
    </source>
</evidence>
<proteinExistence type="inferred from homology"/>
<feature type="transmembrane region" description="Helical" evidence="3">
    <location>
        <begin position="170"/>
        <end position="192"/>
    </location>
</feature>
<dbReference type="GO" id="GO:0008643">
    <property type="term" value="P:carbohydrate transport"/>
    <property type="evidence" value="ECO:0007669"/>
    <property type="project" value="InterPro"/>
</dbReference>
<feature type="transmembrane region" description="Helical" evidence="3">
    <location>
        <begin position="362"/>
        <end position="383"/>
    </location>
</feature>
<feature type="transmembrane region" description="Helical" evidence="3">
    <location>
        <begin position="130"/>
        <end position="149"/>
    </location>
</feature>
<dbReference type="GO" id="GO:0015293">
    <property type="term" value="F:symporter activity"/>
    <property type="evidence" value="ECO:0007669"/>
    <property type="project" value="InterPro"/>
</dbReference>
<evidence type="ECO:0000313" key="5">
    <source>
        <dbReference type="Proteomes" id="UP000285092"/>
    </source>
</evidence>
<evidence type="ECO:0000256" key="3">
    <source>
        <dbReference type="SAM" id="Phobius"/>
    </source>
</evidence>
<sequence length="511" mass="54943">MARDVEAQDPAEYAERPDPSSADGVVPGRVRLAYGFGSVSTAVKNAAFAYLLLYYNQVVGIPATIVSTAIAATLVVDALVDPFIGRWSDMTRTSIGRRHPFILGSAIPTAIFFLLIWLPPGGLSPTQTGIWIFAIASITRIAVSAYDIPSTAMVPELTSDYADRTRLFSLRFWFGYVGTFAFVALSLTFFFVETPEHPVGQLNPEGYIKFAVSGAILMAVAILVCGLGTMSQIPRMRQADERPAARGTWRTHLREMFTAFRSRAFLAIFGFGVLKLTAIGLTGALALYFNTYIFDLGAKQIAVLALEAVTAATLAAPLAPVFSREFGKKRTAMATAVLGILVSVTPLVLTYFGLFLPAGHSLLVPALLVQGTISGSLIAISLINTSSMLADVVDDYAVRTGQHSSGVFFSASSFMQQCSAALGVFVAGLVLTAAGFPEKVDPSTVSRTAELSLIAHYVPTVLSLWLGGVLILLFYDIDQKRHRANVDRLREVAAKERMRETENAGGSPPTF</sequence>
<comment type="caution">
    <text evidence="4">The sequence shown here is derived from an EMBL/GenBank/DDBJ whole genome shotgun (WGS) entry which is preliminary data.</text>
</comment>
<feature type="transmembrane region" description="Helical" evidence="3">
    <location>
        <begin position="456"/>
        <end position="475"/>
    </location>
</feature>
<dbReference type="Pfam" id="PF13347">
    <property type="entry name" value="MFS_2"/>
    <property type="match status" value="1"/>
</dbReference>
<feature type="transmembrane region" description="Helical" evidence="3">
    <location>
        <begin position="264"/>
        <end position="289"/>
    </location>
</feature>
<feature type="transmembrane region" description="Helical" evidence="3">
    <location>
        <begin position="334"/>
        <end position="356"/>
    </location>
</feature>
<dbReference type="AlphaFoldDB" id="A0A418NHT7"/>
<dbReference type="PANTHER" id="PTHR11328:SF24">
    <property type="entry name" value="MAJOR FACILITATOR SUPERFAMILY (MFS) PROFILE DOMAIN-CONTAINING PROTEIN"/>
    <property type="match status" value="1"/>
</dbReference>
<dbReference type="InterPro" id="IPR039672">
    <property type="entry name" value="MFS_2"/>
</dbReference>
<evidence type="ECO:0000256" key="1">
    <source>
        <dbReference type="ARBA" id="ARBA00009617"/>
    </source>
</evidence>